<dbReference type="Gene3D" id="3.10.20.90">
    <property type="entry name" value="Phosphatidylinositol 3-kinase Catalytic Subunit, Chain A, domain 1"/>
    <property type="match status" value="1"/>
</dbReference>
<dbReference type="Pfam" id="PF01419">
    <property type="entry name" value="Jacalin"/>
    <property type="match status" value="1"/>
</dbReference>
<evidence type="ECO:0000259" key="3">
    <source>
        <dbReference type="PROSITE" id="PS51752"/>
    </source>
</evidence>
<dbReference type="Proteomes" id="UP000824469">
    <property type="component" value="Unassembled WGS sequence"/>
</dbReference>
<dbReference type="InterPro" id="IPR000270">
    <property type="entry name" value="PB1_dom"/>
</dbReference>
<evidence type="ECO:0000256" key="1">
    <source>
        <dbReference type="ARBA" id="ARBA00022734"/>
    </source>
</evidence>
<dbReference type="GO" id="GO:0030246">
    <property type="term" value="F:carbohydrate binding"/>
    <property type="evidence" value="ECO:0007669"/>
    <property type="project" value="UniProtKB-KW"/>
</dbReference>
<dbReference type="CDD" id="cd05992">
    <property type="entry name" value="PB1"/>
    <property type="match status" value="1"/>
</dbReference>
<dbReference type="InterPro" id="IPR001229">
    <property type="entry name" value="Jacalin-like_lectin_dom"/>
</dbReference>
<feature type="non-terminal residue" evidence="4">
    <location>
        <position position="1"/>
    </location>
</feature>
<evidence type="ECO:0000313" key="5">
    <source>
        <dbReference type="Proteomes" id="UP000824469"/>
    </source>
</evidence>
<proteinExistence type="predicted"/>
<evidence type="ECO:0008006" key="6">
    <source>
        <dbReference type="Google" id="ProtNLM"/>
    </source>
</evidence>
<comment type="caution">
    <text evidence="4">The sequence shown here is derived from an EMBL/GenBank/DDBJ whole genome shotgun (WGS) entry which is preliminary data.</text>
</comment>
<dbReference type="Gene3D" id="2.100.10.30">
    <property type="entry name" value="Jacalin-like lectin domain"/>
    <property type="match status" value="1"/>
</dbReference>
<reference evidence="4 5" key="1">
    <citation type="journal article" date="2021" name="Nat. Plants">
        <title>The Taxus genome provides insights into paclitaxel biosynthesis.</title>
        <authorList>
            <person name="Xiong X."/>
            <person name="Gou J."/>
            <person name="Liao Q."/>
            <person name="Li Y."/>
            <person name="Zhou Q."/>
            <person name="Bi G."/>
            <person name="Li C."/>
            <person name="Du R."/>
            <person name="Wang X."/>
            <person name="Sun T."/>
            <person name="Guo L."/>
            <person name="Liang H."/>
            <person name="Lu P."/>
            <person name="Wu Y."/>
            <person name="Zhang Z."/>
            <person name="Ro D.K."/>
            <person name="Shang Y."/>
            <person name="Huang S."/>
            <person name="Yan J."/>
        </authorList>
    </citation>
    <scope>NUCLEOTIDE SEQUENCE [LARGE SCALE GENOMIC DNA]</scope>
    <source>
        <strain evidence="4">Ta-2019</strain>
    </source>
</reference>
<accession>A0AA38GBE8</accession>
<name>A0AA38GBE8_TAXCH</name>
<feature type="domain" description="PB1" evidence="2">
    <location>
        <begin position="1"/>
        <end position="72"/>
    </location>
</feature>
<dbReference type="SMART" id="SM00915">
    <property type="entry name" value="Jacalin"/>
    <property type="match status" value="1"/>
</dbReference>
<dbReference type="SMART" id="SM00666">
    <property type="entry name" value="PB1"/>
    <property type="match status" value="1"/>
</dbReference>
<evidence type="ECO:0000313" key="4">
    <source>
        <dbReference type="EMBL" id="KAH9320472.1"/>
    </source>
</evidence>
<dbReference type="SUPFAM" id="SSF54277">
    <property type="entry name" value="CAD &amp; PB1 domains"/>
    <property type="match status" value="1"/>
</dbReference>
<feature type="domain" description="Jacalin-type lectin" evidence="3">
    <location>
        <begin position="81"/>
        <end position="224"/>
    </location>
</feature>
<dbReference type="EMBL" id="JAHRHJ020000003">
    <property type="protein sequence ID" value="KAH9320472.1"/>
    <property type="molecule type" value="Genomic_DNA"/>
</dbReference>
<dbReference type="OMA" id="HISGHYG"/>
<dbReference type="PANTHER" id="PTHR47293">
    <property type="entry name" value="JACALIN-RELATED LECTIN 3"/>
    <property type="match status" value="1"/>
</dbReference>
<organism evidence="4 5">
    <name type="scientific">Taxus chinensis</name>
    <name type="common">Chinese yew</name>
    <name type="synonym">Taxus wallichiana var. chinensis</name>
    <dbReference type="NCBI Taxonomy" id="29808"/>
    <lineage>
        <taxon>Eukaryota</taxon>
        <taxon>Viridiplantae</taxon>
        <taxon>Streptophyta</taxon>
        <taxon>Embryophyta</taxon>
        <taxon>Tracheophyta</taxon>
        <taxon>Spermatophyta</taxon>
        <taxon>Pinopsida</taxon>
        <taxon>Pinidae</taxon>
        <taxon>Conifers II</taxon>
        <taxon>Cupressales</taxon>
        <taxon>Taxaceae</taxon>
        <taxon>Taxus</taxon>
    </lineage>
</organism>
<dbReference type="PROSITE" id="PS51752">
    <property type="entry name" value="JACALIN_LECTIN"/>
    <property type="match status" value="1"/>
</dbReference>
<keyword evidence="5" id="KW-1185">Reference proteome</keyword>
<keyword evidence="1" id="KW-0430">Lectin</keyword>
<evidence type="ECO:0000259" key="2">
    <source>
        <dbReference type="PROSITE" id="PS51745"/>
    </source>
</evidence>
<dbReference type="Pfam" id="PF00564">
    <property type="entry name" value="PB1"/>
    <property type="match status" value="1"/>
</dbReference>
<protein>
    <recommendedName>
        <fullName evidence="6">Jacalin-type lectin domain-containing protein</fullName>
    </recommendedName>
</protein>
<dbReference type="InterPro" id="IPR036404">
    <property type="entry name" value="Jacalin-like_lectin_dom_sf"/>
</dbReference>
<gene>
    <name evidence="4" type="ORF">KI387_015111</name>
</gene>
<dbReference type="SUPFAM" id="SSF51101">
    <property type="entry name" value="Mannose-binding lectins"/>
    <property type="match status" value="1"/>
</dbReference>
<dbReference type="AlphaFoldDB" id="A0AA38GBE8"/>
<dbReference type="PANTHER" id="PTHR47293:SF15">
    <property type="entry name" value="JACALIN-RELATED LECTIN 19"/>
    <property type="match status" value="1"/>
</dbReference>
<dbReference type="PROSITE" id="PS51745">
    <property type="entry name" value="PB1"/>
    <property type="match status" value="1"/>
</dbReference>
<sequence>VRYDGEIRRINLASADISFEDLKSKIYDVLELKGDALRATLKYMDEDGDVVCLSNEDDFNEAIRQELNPFRVEVSTQPKGIHNLGPFGGGGGSYDWNDGTFKGINGITVTMDSHCLRSIQLHYAAIDETTYTAPRRGGLGNATHTVQFEYPKEKLEKISGYCGVVWGLWTVIKGLTFETNIAKYGPFGLADCISFQTDIKGEVVGFIGRASSSYLDSISLQVDST</sequence>
<dbReference type="InterPro" id="IPR053793">
    <property type="entry name" value="PB1-like"/>
</dbReference>